<dbReference type="STRING" id="714943.Mucpa_7030"/>
<evidence type="ECO:0000313" key="3">
    <source>
        <dbReference type="Proteomes" id="UP000002774"/>
    </source>
</evidence>
<dbReference type="OrthoDB" id="980645at2"/>
<reference evidence="2" key="1">
    <citation type="submission" date="2011-09" db="EMBL/GenBank/DDBJ databases">
        <title>The permanent draft genome of Mucilaginibacter paludis DSM 18603.</title>
        <authorList>
            <consortium name="US DOE Joint Genome Institute (JGI-PGF)"/>
            <person name="Lucas S."/>
            <person name="Han J."/>
            <person name="Lapidus A."/>
            <person name="Bruce D."/>
            <person name="Goodwin L."/>
            <person name="Pitluck S."/>
            <person name="Peters L."/>
            <person name="Kyrpides N."/>
            <person name="Mavromatis K."/>
            <person name="Ivanova N."/>
            <person name="Mikhailova N."/>
            <person name="Held B."/>
            <person name="Detter J.C."/>
            <person name="Tapia R."/>
            <person name="Han C."/>
            <person name="Land M."/>
            <person name="Hauser L."/>
            <person name="Markowitz V."/>
            <person name="Cheng J.-F."/>
            <person name="Hugenholtz P."/>
            <person name="Woyke T."/>
            <person name="Wu D."/>
            <person name="Tindall B."/>
            <person name="Brambilla E."/>
            <person name="Klenk H.-P."/>
            <person name="Eisen J.A."/>
        </authorList>
    </citation>
    <scope>NUCLEOTIDE SEQUENCE [LARGE SCALE GENOMIC DNA]</scope>
    <source>
        <strain evidence="2">DSM 18603</strain>
    </source>
</reference>
<evidence type="ECO:0000256" key="1">
    <source>
        <dbReference type="SAM" id="SignalP"/>
    </source>
</evidence>
<keyword evidence="3" id="KW-1185">Reference proteome</keyword>
<dbReference type="EMBL" id="CM001403">
    <property type="protein sequence ID" value="EHQ31074.1"/>
    <property type="molecule type" value="Genomic_DNA"/>
</dbReference>
<protein>
    <recommendedName>
        <fullName evidence="4">Lipoprotein</fullName>
    </recommendedName>
</protein>
<dbReference type="eggNOG" id="ENOG5033A7G">
    <property type="taxonomic scope" value="Bacteria"/>
</dbReference>
<proteinExistence type="predicted"/>
<sequence length="128" mass="15200">MFRQATIFLLILTTLTANCSRFFVIAGFELNKKYIVSNLCENRNRPYLHCNGKCYFMKKIRQSEENEKKEAAKDNLNRLEVSFFYETFKLSFPEPVLLTGIEQYFPVYTYQYTSRYLSTIFRPPKQAA</sequence>
<gene>
    <name evidence="2" type="ORF">Mucpa_7030</name>
</gene>
<feature type="signal peptide" evidence="1">
    <location>
        <begin position="1"/>
        <end position="19"/>
    </location>
</feature>
<name>H1Y852_9SPHI</name>
<feature type="chain" id="PRO_5003558413" description="Lipoprotein" evidence="1">
    <location>
        <begin position="20"/>
        <end position="128"/>
    </location>
</feature>
<organism evidence="2 3">
    <name type="scientific">Mucilaginibacter paludis DSM 18603</name>
    <dbReference type="NCBI Taxonomy" id="714943"/>
    <lineage>
        <taxon>Bacteria</taxon>
        <taxon>Pseudomonadati</taxon>
        <taxon>Bacteroidota</taxon>
        <taxon>Sphingobacteriia</taxon>
        <taxon>Sphingobacteriales</taxon>
        <taxon>Sphingobacteriaceae</taxon>
        <taxon>Mucilaginibacter</taxon>
    </lineage>
</organism>
<evidence type="ECO:0008006" key="4">
    <source>
        <dbReference type="Google" id="ProtNLM"/>
    </source>
</evidence>
<dbReference type="Proteomes" id="UP000002774">
    <property type="component" value="Chromosome"/>
</dbReference>
<dbReference type="AlphaFoldDB" id="H1Y852"/>
<dbReference type="HOGENOM" id="CLU_132570_0_0_10"/>
<keyword evidence="1" id="KW-0732">Signal</keyword>
<evidence type="ECO:0000313" key="2">
    <source>
        <dbReference type="EMBL" id="EHQ31074.1"/>
    </source>
</evidence>
<accession>H1Y852</accession>
<dbReference type="RefSeq" id="WP_008513261.1">
    <property type="nucleotide sequence ID" value="NZ_CM001403.1"/>
</dbReference>